<name>A0ABX8APP5_9HYPH</name>
<evidence type="ECO:0000313" key="2">
    <source>
        <dbReference type="Proteomes" id="UP000680706"/>
    </source>
</evidence>
<proteinExistence type="predicted"/>
<protein>
    <submittedName>
        <fullName evidence="1">Uncharacterized protein</fullName>
    </submittedName>
</protein>
<gene>
    <name evidence="1" type="ORF">KGB56_03675</name>
</gene>
<reference evidence="1 2" key="1">
    <citation type="journal article" date="2021" name="Angew. Chem. Int. Ed. Engl.">
        <title>A novel family of nonribosomal peptides modulate collective behavior in Pseudovibrio bacteria isolated from marine sponges.</title>
        <authorList>
            <person name="Ioca L.P."/>
            <person name="Dai Y."/>
            <person name="Kunakom S."/>
            <person name="Diaz-Espinosa J."/>
            <person name="Krunic A."/>
            <person name="Crnkovic C.M."/>
            <person name="Orjala J."/>
            <person name="Sanchez L.M."/>
            <person name="Ferreira A.G."/>
            <person name="Berlinck R.G.S."/>
            <person name="Eustaquio A.S."/>
        </authorList>
    </citation>
    <scope>NUCLEOTIDE SEQUENCE [LARGE SCALE GENOMIC DNA]</scope>
    <source>
        <strain evidence="1 2">Ab134</strain>
    </source>
</reference>
<dbReference type="EMBL" id="CP074126">
    <property type="protein sequence ID" value="QUS56548.1"/>
    <property type="molecule type" value="Genomic_DNA"/>
</dbReference>
<dbReference type="Proteomes" id="UP000680706">
    <property type="component" value="Chromosome"/>
</dbReference>
<keyword evidence="2" id="KW-1185">Reference proteome</keyword>
<evidence type="ECO:0000313" key="1">
    <source>
        <dbReference type="EMBL" id="QUS56548.1"/>
    </source>
</evidence>
<sequence length="210" mass="24615">MVTEERDDYIAGSLRTQDWQIRKRKLEEGATAELWADTFDEFLLTRLDTRYLKPIRILQANGCFEGEGFAIVSVQCALLEFLAALKIGKNYRYVRNRADLEAYEYNGSKVLFRDFLMTEEPFKDWFTSDEEAESFYANVRCALLHEARTKDGWRIWATGSPAVDPKNKIVRRNSLYEAIDQYLVSYGQLLTEDKRSQEAFIRKFDHLADY</sequence>
<accession>A0ABX8APP5</accession>
<organism evidence="1 2">
    <name type="scientific">Pseudovibrio brasiliensis</name>
    <dbReference type="NCBI Taxonomy" id="1898042"/>
    <lineage>
        <taxon>Bacteria</taxon>
        <taxon>Pseudomonadati</taxon>
        <taxon>Pseudomonadota</taxon>
        <taxon>Alphaproteobacteria</taxon>
        <taxon>Hyphomicrobiales</taxon>
        <taxon>Stappiaceae</taxon>
        <taxon>Pseudovibrio</taxon>
    </lineage>
</organism>